<evidence type="ECO:0000259" key="2">
    <source>
        <dbReference type="Pfam" id="PF07693"/>
    </source>
</evidence>
<dbReference type="RefSeq" id="WP_024660781.1">
    <property type="nucleotide sequence ID" value="NZ_CP047267.1"/>
</dbReference>
<dbReference type="InterPro" id="IPR027417">
    <property type="entry name" value="P-loop_NTPase"/>
</dbReference>
<keyword evidence="1" id="KW-0472">Membrane</keyword>
<reference evidence="3 4" key="1">
    <citation type="journal article" date="2014" name="Genome Announc.">
        <title>Draft Genome Sequences of a Phylogenetically Diverse Suite of Pseudomonas syringae Strains from Multiple Source Populations.</title>
        <authorList>
            <person name="Baltrus D.A."/>
            <person name="Yourstone S."/>
            <person name="Lind A."/>
            <person name="Guilbaud C."/>
            <person name="Sands D.C."/>
            <person name="Jones C.D."/>
            <person name="Morris C.E."/>
            <person name="Dangl J.L."/>
        </authorList>
    </citation>
    <scope>NUCLEOTIDE SEQUENCE [LARGE SCALE GENOMIC DNA]</scope>
    <source>
        <strain evidence="3 4">UB303</strain>
    </source>
</reference>
<accession>A0AAJ4AV12</accession>
<dbReference type="Proteomes" id="UP000464688">
    <property type="component" value="Chromosome"/>
</dbReference>
<dbReference type="SUPFAM" id="SSF52540">
    <property type="entry name" value="P-loop containing nucleoside triphosphate hydrolases"/>
    <property type="match status" value="1"/>
</dbReference>
<proteinExistence type="predicted"/>
<keyword evidence="1" id="KW-0812">Transmembrane</keyword>
<sequence length="1357" mass="149694">MDSSQGSMPAVLDRQIDSADQDAFGHRHLAQALRSLVESDHHKPPFSIGLLGGWGTGKSSIKELYTKNLELDASVSPGKPARKDRVKSITFNAWRFGGKDQDIKRALLRHVFMELGGDEQALHDRLFRNITQVEHQWTGWKDYWAQLWRAWAMPLPAFIGAMLLLFGLISMGLWLLPWTDRFSQSIFVAAISGAYSYLLKNLKPSKVESYRSITKVSLPSASAEQYEAMLLEQLDIFKNKKEGLLSRPNSCERLVIFVDDLDRLSSEEMVLGLDAVRAFMEIPSDKLPQGLGLVFVISCDEAKVADALARGRGNPEQPGSVFTHMDARRYLDRIFQFRLDIPPPPRGDMRQFALKHLSAFEDIVADLKVRGFTAEEIIDRMIHVKVADPRNALQIVNAFAQSWWLAKRREHEGITSTLPGGLHENAVTGHPISLGALSAARVSFPDFYGDLQDDPQLLTRLTALLVNDGSVMDQPVDARPLLLKRYVNHDKDANATTAKENCRDLRQFLASLVGIRWPDSLQSILLLSEDPITRKFGAGANALFGLLVSGDIKGVIEQLSSRTDKVSLSEDQAQLLHQLMGDLHLESPARRHNALRVVASLIGHLPERTTRLMLGKLCTELAASANLRSLVGLDKLGSVIVLATAQEQRQIATALIDDLLTTNQKTEFRLSTLESPSLDEAKTMALQACAIVLDVRNKHGLPERQDKVLNEWLKVRDVATASGAYHFGFEQLEQWIAETPRMLLDMLGNDYVSLLASEVSSGRGRAIDLQGAAIRVDQVFEELANGGQESRETLWPLVIELVSSPSHELQGSALTALELYHHLAAGRDLSQCVGAVAAVLRDPKPEADYKRGFAWLLTTATAQFEHLQQDTKDVLSALNTSLSTAEGLQQDSVALFDKVIKQDRALLHKVTDTWVEWLPDTLSMGCAKALFESFELLEDLAQESIVTYLDTGFDTNQTPLRYDNLYGMAINSIPTAAWDKGLLHEHLDRSLGKLPSKVSNELIELQPIAEGISKVYLHGTPAIVAASLRDTFNTARSYPPQHNLLHECFAGTWPSPETITPGYDPETIFTQSIAVGTRYPSDAEKGLLASLDSMINAGWVDTASQAALIELACVIWQTHLAEAHPFLAKTRAIFTPAQLVTLADAVDWEDSGEVTMLKEAWTNLTSHVPGSDKALATQQLLAKGPLGTTALPDQGLTLWVGALETSAYSALKDTVLDEATADEGRRRLWRQIISLTTQPPLRDLINLACKVVQAPSAPQTVIQVTQDLGAIIQRLSDQTSKLEVSQQLMRVLPQCALLTTKQALAKHAFDHGSPAVLTSVDASTLNEADVEIIEAVFGKKPSEVKALKRRFAKQRSA</sequence>
<evidence type="ECO:0000313" key="3">
    <source>
        <dbReference type="EMBL" id="QHF06078.1"/>
    </source>
</evidence>
<dbReference type="Pfam" id="PF07693">
    <property type="entry name" value="KAP_NTPase"/>
    <property type="match status" value="1"/>
</dbReference>
<keyword evidence="1" id="KW-1133">Transmembrane helix</keyword>
<dbReference type="EMBL" id="CP047267">
    <property type="protein sequence ID" value="QHF06078.1"/>
    <property type="molecule type" value="Genomic_DNA"/>
</dbReference>
<feature type="domain" description="KAP NTPase" evidence="2">
    <location>
        <begin position="29"/>
        <end position="399"/>
    </location>
</feature>
<organism evidence="3 4">
    <name type="scientific">Pseudomonas syringae UB303</name>
    <dbReference type="NCBI Taxonomy" id="1357287"/>
    <lineage>
        <taxon>Bacteria</taxon>
        <taxon>Pseudomonadati</taxon>
        <taxon>Pseudomonadota</taxon>
        <taxon>Gammaproteobacteria</taxon>
        <taxon>Pseudomonadales</taxon>
        <taxon>Pseudomonadaceae</taxon>
        <taxon>Pseudomonas</taxon>
        <taxon>Pseudomonas syringae</taxon>
    </lineage>
</organism>
<protein>
    <submittedName>
        <fullName evidence="3">NTPase KAP</fullName>
    </submittedName>
</protein>
<gene>
    <name evidence="3" type="ORF">N026_00610</name>
</gene>
<name>A0AAJ4AV12_PSESX</name>
<dbReference type="InterPro" id="IPR011646">
    <property type="entry name" value="KAP_P-loop"/>
</dbReference>
<evidence type="ECO:0000256" key="1">
    <source>
        <dbReference type="SAM" id="Phobius"/>
    </source>
</evidence>
<feature type="transmembrane region" description="Helical" evidence="1">
    <location>
        <begin position="155"/>
        <end position="176"/>
    </location>
</feature>
<dbReference type="InterPro" id="IPR016024">
    <property type="entry name" value="ARM-type_fold"/>
</dbReference>
<evidence type="ECO:0000313" key="4">
    <source>
        <dbReference type="Proteomes" id="UP000464688"/>
    </source>
</evidence>
<dbReference type="SUPFAM" id="SSF48371">
    <property type="entry name" value="ARM repeat"/>
    <property type="match status" value="1"/>
</dbReference>